<evidence type="ECO:0000313" key="3">
    <source>
        <dbReference type="EMBL" id="KAL2091035.1"/>
    </source>
</evidence>
<accession>A0ABD1JW07</accession>
<evidence type="ECO:0000256" key="2">
    <source>
        <dbReference type="SAM" id="SignalP"/>
    </source>
</evidence>
<gene>
    <name evidence="3" type="ORF">ACEWY4_013298</name>
</gene>
<dbReference type="Proteomes" id="UP001591681">
    <property type="component" value="Unassembled WGS sequence"/>
</dbReference>
<feature type="region of interest" description="Disordered" evidence="1">
    <location>
        <begin position="140"/>
        <end position="212"/>
    </location>
</feature>
<keyword evidence="2" id="KW-0732">Signal</keyword>
<feature type="compositionally biased region" description="Polar residues" evidence="1">
    <location>
        <begin position="140"/>
        <end position="150"/>
    </location>
</feature>
<evidence type="ECO:0008006" key="5">
    <source>
        <dbReference type="Google" id="ProtNLM"/>
    </source>
</evidence>
<feature type="compositionally biased region" description="Polar residues" evidence="1">
    <location>
        <begin position="158"/>
        <end position="191"/>
    </location>
</feature>
<dbReference type="PANTHER" id="PTHR15011">
    <property type="entry name" value="APOLIPOPROTEIN F"/>
    <property type="match status" value="1"/>
</dbReference>
<evidence type="ECO:0000313" key="4">
    <source>
        <dbReference type="Proteomes" id="UP001591681"/>
    </source>
</evidence>
<feature type="compositionally biased region" description="Polar residues" evidence="1">
    <location>
        <begin position="199"/>
        <end position="208"/>
    </location>
</feature>
<sequence>MKSSYLHWLLVTLLVTDSAVGHKLSGPLPHSQMLSVAPSPGHSSQDTLRSLLSALSASVEGRVRLHGNLSCSSLRRLPHGDSPLTLELLVLAELPLLLSAGCQQEALMLTRTLYKVLGREDTHAAIRQLTHLLRNSATLPTENNLTTSPDHSVYPENESVSTSDNSEISRDANSSNANGTSTGQENVTDLHNSTDSRHFGSNPQFTTMSDEDPQAECDMNALMFNIQQLARVGAGDRISSSAARDSCSGWLRVQGAQLQGQRVGKRGQQLHKAQHLCQRLGPKCVGVAQSGGPDSGLYQAVLGASSWVLPSHTDSGADCWLRQCMSGAGSGLVRVRRGAGWAPHQCVNHQEQQVYSVVEWVPAVSTLYNLGTAVYYASRNCTDVARERAILSAVDLGTDALMAITGGTVGVAGYALGAGVKTGVKAGVKYMMNNMNQGYSHDDVLVNQESWEDGTMTIQ</sequence>
<dbReference type="Pfam" id="PF15148">
    <property type="entry name" value="Apolipo_F"/>
    <property type="match status" value="1"/>
</dbReference>
<comment type="caution">
    <text evidence="3">The sequence shown here is derived from an EMBL/GenBank/DDBJ whole genome shotgun (WGS) entry which is preliminary data.</text>
</comment>
<reference evidence="3 4" key="1">
    <citation type="submission" date="2024-09" db="EMBL/GenBank/DDBJ databases">
        <title>A chromosome-level genome assembly of Gray's grenadier anchovy, Coilia grayii.</title>
        <authorList>
            <person name="Fu Z."/>
        </authorList>
    </citation>
    <scope>NUCLEOTIDE SEQUENCE [LARGE SCALE GENOMIC DNA]</scope>
    <source>
        <strain evidence="3">G4</strain>
        <tissue evidence="3">Muscle</tissue>
    </source>
</reference>
<keyword evidence="4" id="KW-1185">Reference proteome</keyword>
<proteinExistence type="predicted"/>
<dbReference type="AlphaFoldDB" id="A0ABD1JW07"/>
<protein>
    <recommendedName>
        <fullName evidence="5">Apolipoprotein F</fullName>
    </recommendedName>
</protein>
<organism evidence="3 4">
    <name type="scientific">Coilia grayii</name>
    <name type="common">Gray's grenadier anchovy</name>
    <dbReference type="NCBI Taxonomy" id="363190"/>
    <lineage>
        <taxon>Eukaryota</taxon>
        <taxon>Metazoa</taxon>
        <taxon>Chordata</taxon>
        <taxon>Craniata</taxon>
        <taxon>Vertebrata</taxon>
        <taxon>Euteleostomi</taxon>
        <taxon>Actinopterygii</taxon>
        <taxon>Neopterygii</taxon>
        <taxon>Teleostei</taxon>
        <taxon>Clupei</taxon>
        <taxon>Clupeiformes</taxon>
        <taxon>Clupeoidei</taxon>
        <taxon>Engraulidae</taxon>
        <taxon>Coilinae</taxon>
        <taxon>Coilia</taxon>
    </lineage>
</organism>
<dbReference type="EMBL" id="JBHFQA010000011">
    <property type="protein sequence ID" value="KAL2091035.1"/>
    <property type="molecule type" value="Genomic_DNA"/>
</dbReference>
<dbReference type="InterPro" id="IPR026114">
    <property type="entry name" value="APOF"/>
</dbReference>
<dbReference type="PANTHER" id="PTHR15011:SF3">
    <property type="entry name" value="APOLIPOPROTEIN F"/>
    <property type="match status" value="1"/>
</dbReference>
<feature type="chain" id="PRO_5044878509" description="Apolipoprotein F" evidence="2">
    <location>
        <begin position="22"/>
        <end position="459"/>
    </location>
</feature>
<feature type="signal peptide" evidence="2">
    <location>
        <begin position="1"/>
        <end position="21"/>
    </location>
</feature>
<name>A0ABD1JW07_9TELE</name>
<evidence type="ECO:0000256" key="1">
    <source>
        <dbReference type="SAM" id="MobiDB-lite"/>
    </source>
</evidence>